<protein>
    <recommendedName>
        <fullName evidence="8">DNA ligase B</fullName>
        <ecNumber evidence="8">6.5.1.2</ecNumber>
    </recommendedName>
    <alternativeName>
        <fullName evidence="8">Polydeoxyribonucleotide synthase [NAD(+)] B</fullName>
    </alternativeName>
</protein>
<evidence type="ECO:0000256" key="5">
    <source>
        <dbReference type="ARBA" id="ARBA00023027"/>
    </source>
</evidence>
<evidence type="ECO:0000256" key="6">
    <source>
        <dbReference type="ARBA" id="ARBA00023204"/>
    </source>
</evidence>
<dbReference type="Proteomes" id="UP001164712">
    <property type="component" value="Chromosome"/>
</dbReference>
<keyword evidence="3 8" id="KW-0227">DNA damage</keyword>
<feature type="active site" description="N6-AMP-lysine intermediate" evidence="8">
    <location>
        <position position="12"/>
    </location>
</feature>
<dbReference type="InterPro" id="IPR010994">
    <property type="entry name" value="RuvA_2-like"/>
</dbReference>
<feature type="domain" description="Helix-hairpin-helix DNA-binding motif class 1" evidence="9">
    <location>
        <begin position="405"/>
        <end position="424"/>
    </location>
</feature>
<keyword evidence="2 8" id="KW-0235">DNA replication</keyword>
<feature type="domain" description="Helix-hairpin-helix DNA-binding motif class 1" evidence="9">
    <location>
        <begin position="312"/>
        <end position="331"/>
    </location>
</feature>
<evidence type="ECO:0000256" key="7">
    <source>
        <dbReference type="ARBA" id="ARBA00034005"/>
    </source>
</evidence>
<dbReference type="SUPFAM" id="SSF47781">
    <property type="entry name" value="RuvA domain 2-like"/>
    <property type="match status" value="1"/>
</dbReference>
<keyword evidence="6 8" id="KW-0234">DNA repair</keyword>
<comment type="catalytic activity">
    <reaction evidence="7 8">
        <text>NAD(+) + (deoxyribonucleotide)n-3'-hydroxyl + 5'-phospho-(deoxyribonucleotide)m = (deoxyribonucleotide)n+m + AMP + beta-nicotinamide D-nucleotide.</text>
        <dbReference type="EC" id="6.5.1.2"/>
    </reaction>
</comment>
<evidence type="ECO:0000313" key="12">
    <source>
        <dbReference type="Proteomes" id="UP001164712"/>
    </source>
</evidence>
<dbReference type="SUPFAM" id="SSF56091">
    <property type="entry name" value="DNA ligase/mRNA capping enzyme, catalytic domain"/>
    <property type="match status" value="1"/>
</dbReference>
<dbReference type="HAMAP" id="MF_01587">
    <property type="entry name" value="DNA_ligase_B"/>
    <property type="match status" value="1"/>
</dbReference>
<dbReference type="PANTHER" id="PTHR47810">
    <property type="entry name" value="DNA LIGASE"/>
    <property type="match status" value="1"/>
</dbReference>
<dbReference type="InterPro" id="IPR012340">
    <property type="entry name" value="NA-bd_OB-fold"/>
</dbReference>
<dbReference type="Pfam" id="PF01653">
    <property type="entry name" value="DNA_ligase_aden"/>
    <property type="match status" value="1"/>
</dbReference>
<keyword evidence="12" id="KW-1185">Reference proteome</keyword>
<name>A0ABY7HMK2_9GAMM</name>
<proteinExistence type="inferred from homology"/>
<dbReference type="InterPro" id="IPR003583">
    <property type="entry name" value="Hlx-hairpin-Hlx_DNA-bd_motif"/>
</dbReference>
<dbReference type="SMART" id="SM00532">
    <property type="entry name" value="LIGANc"/>
    <property type="match status" value="1"/>
</dbReference>
<dbReference type="InterPro" id="IPR020923">
    <property type="entry name" value="DNA_ligase_B"/>
</dbReference>
<dbReference type="SUPFAM" id="SSF50249">
    <property type="entry name" value="Nucleic acid-binding proteins"/>
    <property type="match status" value="1"/>
</dbReference>
<dbReference type="Pfam" id="PF14520">
    <property type="entry name" value="HHH_5"/>
    <property type="match status" value="1"/>
</dbReference>
<dbReference type="RefSeq" id="WP_269127914.1">
    <property type="nucleotide sequence ID" value="NZ_CP114058.1"/>
</dbReference>
<reference evidence="11" key="1">
    <citation type="submission" date="2022-12" db="EMBL/GenBank/DDBJ databases">
        <title>Complete genome sequence of an Australian strain of Rouxiella badensis DAR84756 and resolution of the R. badensis DSM100043 and R. chamberiensis DSM28324 genomes.</title>
        <authorList>
            <person name="Paul S."/>
            <person name="Anderson P.J."/>
            <person name="Maynard G."/>
            <person name="Dyall-Smith M."/>
            <person name="Kudinha T."/>
        </authorList>
    </citation>
    <scope>NUCLEOTIDE SEQUENCE</scope>
    <source>
        <strain evidence="11">DSM 28324</strain>
    </source>
</reference>
<dbReference type="GO" id="GO:0003911">
    <property type="term" value="F:DNA ligase (NAD+) activity"/>
    <property type="evidence" value="ECO:0007669"/>
    <property type="project" value="UniProtKB-EC"/>
</dbReference>
<dbReference type="SMART" id="SM00278">
    <property type="entry name" value="HhH1"/>
    <property type="match status" value="3"/>
</dbReference>
<evidence type="ECO:0000256" key="8">
    <source>
        <dbReference type="HAMAP-Rule" id="MF_01587"/>
    </source>
</evidence>
<evidence type="ECO:0000259" key="10">
    <source>
        <dbReference type="SMART" id="SM00532"/>
    </source>
</evidence>
<evidence type="ECO:0000256" key="1">
    <source>
        <dbReference type="ARBA" id="ARBA00022598"/>
    </source>
</evidence>
<evidence type="ECO:0000256" key="2">
    <source>
        <dbReference type="ARBA" id="ARBA00022705"/>
    </source>
</evidence>
<dbReference type="Pfam" id="PF03120">
    <property type="entry name" value="OB_DNA_ligase"/>
    <property type="match status" value="1"/>
</dbReference>
<feature type="domain" description="Helix-hairpin-helix DNA-binding motif class 1" evidence="9">
    <location>
        <begin position="346"/>
        <end position="365"/>
    </location>
</feature>
<keyword evidence="4" id="KW-0460">Magnesium</keyword>
<dbReference type="EMBL" id="CP114058">
    <property type="protein sequence ID" value="WAT00555.1"/>
    <property type="molecule type" value="Genomic_DNA"/>
</dbReference>
<organism evidence="11 12">
    <name type="scientific">Rouxiella chamberiensis</name>
    <dbReference type="NCBI Taxonomy" id="1513468"/>
    <lineage>
        <taxon>Bacteria</taxon>
        <taxon>Pseudomonadati</taxon>
        <taxon>Pseudomonadota</taxon>
        <taxon>Gammaproteobacteria</taxon>
        <taxon>Enterobacterales</taxon>
        <taxon>Yersiniaceae</taxon>
        <taxon>Rouxiella</taxon>
    </lineage>
</organism>
<dbReference type="Gene3D" id="2.40.50.140">
    <property type="entry name" value="Nucleic acid-binding proteins"/>
    <property type="match status" value="1"/>
</dbReference>
<dbReference type="PANTHER" id="PTHR47810:SF1">
    <property type="entry name" value="DNA LIGASE B"/>
    <property type="match status" value="1"/>
</dbReference>
<dbReference type="InterPro" id="IPR013840">
    <property type="entry name" value="DNAligase_N"/>
</dbReference>
<dbReference type="InterPro" id="IPR050326">
    <property type="entry name" value="NAD_dep_DNA_ligaseB"/>
</dbReference>
<dbReference type="InterPro" id="IPR004150">
    <property type="entry name" value="NAD_DNA_ligase_OB"/>
</dbReference>
<accession>A0ABY7HMK2</accession>
<comment type="similarity">
    <text evidence="8">Belongs to the NAD-dependent DNA ligase family. LigB subfamily.</text>
</comment>
<evidence type="ECO:0000259" key="9">
    <source>
        <dbReference type="SMART" id="SM00278"/>
    </source>
</evidence>
<evidence type="ECO:0000256" key="3">
    <source>
        <dbReference type="ARBA" id="ARBA00022763"/>
    </source>
</evidence>
<dbReference type="EC" id="6.5.1.2" evidence="8"/>
<dbReference type="Gene3D" id="1.10.150.20">
    <property type="entry name" value="5' to 3' exonuclease, C-terminal subdomain"/>
    <property type="match status" value="2"/>
</dbReference>
<gene>
    <name evidence="8 11" type="primary">ligB</name>
    <name evidence="11" type="ORF">O1V66_16945</name>
</gene>
<dbReference type="NCBIfam" id="NF005987">
    <property type="entry name" value="PRK08097.1"/>
    <property type="match status" value="1"/>
</dbReference>
<evidence type="ECO:0000313" key="11">
    <source>
        <dbReference type="EMBL" id="WAT00555.1"/>
    </source>
</evidence>
<dbReference type="Gene3D" id="3.30.470.30">
    <property type="entry name" value="DNA ligase/mRNA capping enzyme"/>
    <property type="match status" value="1"/>
</dbReference>
<keyword evidence="5 8" id="KW-0520">NAD</keyword>
<keyword evidence="1 8" id="KW-0436">Ligase</keyword>
<evidence type="ECO:0000256" key="4">
    <source>
        <dbReference type="ARBA" id="ARBA00022842"/>
    </source>
</evidence>
<dbReference type="InterPro" id="IPR013839">
    <property type="entry name" value="DNAligase_adenylation"/>
</dbReference>
<feature type="domain" description="NAD-dependent DNA ligase N-terminal" evidence="10">
    <location>
        <begin position="3"/>
        <end position="314"/>
    </location>
</feature>
<comment type="function">
    <text evidence="8">Catalyzes the formation of phosphodiester linkages between 5'-phosphoryl and 3'-hydroxyl groups in double-stranded DNA using NAD as a coenzyme and as the energy source for the reaction.</text>
</comment>
<sequence length="462" mass="52037">MKGKPDLWVQPKVDGIAVTLVYRRGQLVSLLSRGDGVRGQDWTSKARAIFAIPQHIPDNAEQLILQGELFLMMNGHRQNVAGGVNARSTVAGAMMRRTSHSVMPSIGLFVWEWPDGPPTMTARLERLKDLGFPLTAEFTQPVSTFTQAAQWREFWYRHALPFATDGIVIRQQAEPEGRYWRNRPANWAIAWKYPAVRKLTDVIGIDTTVGRSGKQAVVLRLQPVMIDDKKVTRVSIGSPENLAEWDINIGDRVAVSLAGQGIPRLDDVVWRVAVREKVLADKAGKFDAFTCFTPDTSCRAQYLSRLVWLSGPQALQIRGLGPETWKKLLDAHLVSSLVSWLSLTEAQLNTVPTLGEKQVKKLFAEMQLARQQSLRRWISALGFPTAGLAKIESLDWSQLNAMTREQWQKVRGVGEKRARQIQRFMQHPEVIAMFDILVKERLPAFTQSDSPEESLSDPNRDN</sequence>